<dbReference type="SUPFAM" id="SSF53383">
    <property type="entry name" value="PLP-dependent transferases"/>
    <property type="match status" value="1"/>
</dbReference>
<comment type="similarity">
    <text evidence="1">In the C-terminal section; belongs to the class-I pyridoxal-phosphate-dependent aminotransferase family.</text>
</comment>
<dbReference type="AlphaFoldDB" id="A0A0L0EUY9"/>
<dbReference type="GO" id="GO:0003700">
    <property type="term" value="F:DNA-binding transcription factor activity"/>
    <property type="evidence" value="ECO:0007669"/>
    <property type="project" value="InterPro"/>
</dbReference>
<evidence type="ECO:0000256" key="4">
    <source>
        <dbReference type="ARBA" id="ARBA00023125"/>
    </source>
</evidence>
<dbReference type="InterPro" id="IPR015421">
    <property type="entry name" value="PyrdxlP-dep_Trfase_major"/>
</dbReference>
<keyword evidence="4" id="KW-0238">DNA-binding</keyword>
<name>A0A0L0EUY9_9GAMM</name>
<gene>
    <name evidence="7" type="ORF">AC626_05575</name>
</gene>
<dbReference type="InterPro" id="IPR036388">
    <property type="entry name" value="WH-like_DNA-bd_sf"/>
</dbReference>
<evidence type="ECO:0000313" key="8">
    <source>
        <dbReference type="Proteomes" id="UP000036850"/>
    </source>
</evidence>
<dbReference type="InterPro" id="IPR015422">
    <property type="entry name" value="PyrdxlP-dep_Trfase_small"/>
</dbReference>
<proteinExistence type="inferred from homology"/>
<dbReference type="Proteomes" id="UP000036850">
    <property type="component" value="Unassembled WGS sequence"/>
</dbReference>
<dbReference type="PANTHER" id="PTHR46577:SF2">
    <property type="entry name" value="TRANSCRIPTIONAL REGULATORY PROTEIN"/>
    <property type="match status" value="1"/>
</dbReference>
<evidence type="ECO:0000259" key="6">
    <source>
        <dbReference type="Pfam" id="PF00155"/>
    </source>
</evidence>
<dbReference type="Pfam" id="PF00155">
    <property type="entry name" value="Aminotran_1_2"/>
    <property type="match status" value="1"/>
</dbReference>
<dbReference type="Gene3D" id="3.90.1150.10">
    <property type="entry name" value="Aspartate Aminotransferase, domain 1"/>
    <property type="match status" value="1"/>
</dbReference>
<keyword evidence="5" id="KW-0804">Transcription</keyword>
<keyword evidence="3" id="KW-0805">Transcription regulation</keyword>
<dbReference type="OrthoDB" id="9804020at2"/>
<dbReference type="InterPro" id="IPR051446">
    <property type="entry name" value="HTH_trans_reg/aminotransferase"/>
</dbReference>
<keyword evidence="2" id="KW-0663">Pyridoxal phosphate</keyword>
<evidence type="ECO:0000256" key="5">
    <source>
        <dbReference type="ARBA" id="ARBA00023163"/>
    </source>
</evidence>
<organism evidence="7 8">
    <name type="scientific">Pseudoalteromonas rubra</name>
    <dbReference type="NCBI Taxonomy" id="43658"/>
    <lineage>
        <taxon>Bacteria</taxon>
        <taxon>Pseudomonadati</taxon>
        <taxon>Pseudomonadota</taxon>
        <taxon>Gammaproteobacteria</taxon>
        <taxon>Alteromonadales</taxon>
        <taxon>Pseudoalteromonadaceae</taxon>
        <taxon>Pseudoalteromonas</taxon>
    </lineage>
</organism>
<dbReference type="CDD" id="cd00609">
    <property type="entry name" value="AAT_like"/>
    <property type="match status" value="1"/>
</dbReference>
<evidence type="ECO:0000256" key="1">
    <source>
        <dbReference type="ARBA" id="ARBA00005384"/>
    </source>
</evidence>
<evidence type="ECO:0000256" key="2">
    <source>
        <dbReference type="ARBA" id="ARBA00022898"/>
    </source>
</evidence>
<reference evidence="8" key="1">
    <citation type="submission" date="2015-07" db="EMBL/GenBank/DDBJ databases">
        <title>Draft genome sequence of a Pseudoalteromonas rubra strain, OCN096, isolated from Kaneohe Bay, Oahu, Hawaii.</title>
        <authorList>
            <person name="Beurmann S."/>
            <person name="Ushijima B."/>
            <person name="Belcaid M."/>
            <person name="Callahan S.M."/>
            <person name="Aeby G.S."/>
        </authorList>
    </citation>
    <scope>NUCLEOTIDE SEQUENCE [LARGE SCALE GENOMIC DNA]</scope>
    <source>
        <strain evidence="8">OCN096</strain>
    </source>
</reference>
<dbReference type="GO" id="GO:0003677">
    <property type="term" value="F:DNA binding"/>
    <property type="evidence" value="ECO:0007669"/>
    <property type="project" value="UniProtKB-KW"/>
</dbReference>
<dbReference type="PANTHER" id="PTHR46577">
    <property type="entry name" value="HTH-TYPE TRANSCRIPTIONAL REGULATORY PROTEIN GABR"/>
    <property type="match status" value="1"/>
</dbReference>
<sequence>MSKQAKYKVLAAQFICAMNDGEYPQDQPLPSLRQLSALHQVSMTTALACYRYLESLGYIRADPKRGFFPCSEHTPVPLTEHAQFDAQISTLPKSPPRRLRSGFATAQLDANLIDTQQLRASLNRTMRGNLSMFNYGDPLGEPTLRRALSEHLQMQGFMLQEQALIITQGCLDAVKTALEITTKEQDVIAVPSPCYTGLLDTLSAMGRQVLEVPSNHNGIDLVQLENAMAGQKIAACLISANFQNPTGHSLSTQQKQSLAWMAKQYQIPVIEDDVYRELSHTGTTPLPVKHFDEDGWVIWCSSISKTLAPGFRLGWCAPGRFHQTYSDLIRVRSLGCNRPLQLALADYINRGHYARYLKKLNQALALQCNRYIQILAQLLPANIRLSRPQGGLVLWFELPQVDTQQLQAQLRDEQIYILCGDAFSTTDLYHNYVRLNFGQCLSSEIESQLVRFTQLAIQIRCQKSVKDETKTGTKPA</sequence>
<dbReference type="PATRIC" id="fig|43658.6.peg.2254"/>
<dbReference type="CDD" id="cd07377">
    <property type="entry name" value="WHTH_GntR"/>
    <property type="match status" value="1"/>
</dbReference>
<dbReference type="InterPro" id="IPR000524">
    <property type="entry name" value="Tscrpt_reg_HTH_GntR"/>
</dbReference>
<evidence type="ECO:0000256" key="3">
    <source>
        <dbReference type="ARBA" id="ARBA00023015"/>
    </source>
</evidence>
<dbReference type="Gene3D" id="1.10.10.10">
    <property type="entry name" value="Winged helix-like DNA-binding domain superfamily/Winged helix DNA-binding domain"/>
    <property type="match status" value="1"/>
</dbReference>
<comment type="caution">
    <text evidence="7">The sequence shown here is derived from an EMBL/GenBank/DDBJ whole genome shotgun (WGS) entry which is preliminary data.</text>
</comment>
<dbReference type="InterPro" id="IPR036390">
    <property type="entry name" value="WH_DNA-bd_sf"/>
</dbReference>
<dbReference type="SUPFAM" id="SSF46785">
    <property type="entry name" value="Winged helix' DNA-binding domain"/>
    <property type="match status" value="1"/>
</dbReference>
<dbReference type="GO" id="GO:0030170">
    <property type="term" value="F:pyridoxal phosphate binding"/>
    <property type="evidence" value="ECO:0007669"/>
    <property type="project" value="InterPro"/>
</dbReference>
<dbReference type="InterPro" id="IPR015424">
    <property type="entry name" value="PyrdxlP-dep_Trfase"/>
</dbReference>
<dbReference type="EMBL" id="LFZX01000028">
    <property type="protein sequence ID" value="KNC68292.1"/>
    <property type="molecule type" value="Genomic_DNA"/>
</dbReference>
<evidence type="ECO:0000313" key="7">
    <source>
        <dbReference type="EMBL" id="KNC68292.1"/>
    </source>
</evidence>
<accession>A0A0L0EUY9</accession>
<dbReference type="Gene3D" id="3.40.640.10">
    <property type="entry name" value="Type I PLP-dependent aspartate aminotransferase-like (Major domain)"/>
    <property type="match status" value="1"/>
</dbReference>
<dbReference type="InterPro" id="IPR004839">
    <property type="entry name" value="Aminotransferase_I/II_large"/>
</dbReference>
<protein>
    <recommendedName>
        <fullName evidence="6">Aminotransferase class I/classII large domain-containing protein</fullName>
    </recommendedName>
</protein>
<feature type="domain" description="Aminotransferase class I/classII large" evidence="6">
    <location>
        <begin position="129"/>
        <end position="438"/>
    </location>
</feature>